<keyword evidence="4" id="KW-1185">Reference proteome</keyword>
<dbReference type="Pfam" id="PF17963">
    <property type="entry name" value="Big_9"/>
    <property type="match status" value="2"/>
</dbReference>
<feature type="domain" description="Cadherin-like" evidence="2">
    <location>
        <begin position="183"/>
        <end position="274"/>
    </location>
</feature>
<dbReference type="NCBIfam" id="NF012211">
    <property type="entry name" value="tand_rpt_95"/>
    <property type="match status" value="5"/>
</dbReference>
<dbReference type="GO" id="GO:0005737">
    <property type="term" value="C:cytoplasm"/>
    <property type="evidence" value="ECO:0007669"/>
    <property type="project" value="TreeGrafter"/>
</dbReference>
<dbReference type="AlphaFoldDB" id="A0A848LCV5"/>
<reference evidence="3 4" key="1">
    <citation type="submission" date="2020-04" db="EMBL/GenBank/DDBJ databases">
        <title>Draft genome of Pyxidicoccus fallax type strain.</title>
        <authorList>
            <person name="Whitworth D.E."/>
        </authorList>
    </citation>
    <scope>NUCLEOTIDE SEQUENCE [LARGE SCALE GENOMIC DNA]</scope>
    <source>
        <strain evidence="3 4">DSM 14698</strain>
    </source>
</reference>
<feature type="domain" description="Cadherin-like" evidence="2">
    <location>
        <begin position="4"/>
        <end position="85"/>
    </location>
</feature>
<proteinExistence type="predicted"/>
<organism evidence="3 4">
    <name type="scientific">Pyxidicoccus fallax</name>
    <dbReference type="NCBI Taxonomy" id="394095"/>
    <lineage>
        <taxon>Bacteria</taxon>
        <taxon>Pseudomonadati</taxon>
        <taxon>Myxococcota</taxon>
        <taxon>Myxococcia</taxon>
        <taxon>Myxococcales</taxon>
        <taxon>Cystobacterineae</taxon>
        <taxon>Myxococcaceae</taxon>
        <taxon>Pyxidicoccus</taxon>
    </lineage>
</organism>
<protein>
    <submittedName>
        <fullName evidence="3">Tandem-95 repeat protein</fullName>
    </submittedName>
</protein>
<dbReference type="Pfam" id="PF17892">
    <property type="entry name" value="Cadherin_5"/>
    <property type="match status" value="3"/>
</dbReference>
<dbReference type="EMBL" id="JABBJJ010000079">
    <property type="protein sequence ID" value="NMO16819.1"/>
    <property type="molecule type" value="Genomic_DNA"/>
</dbReference>
<name>A0A848LCV5_9BACT</name>
<dbReference type="InterPro" id="IPR009091">
    <property type="entry name" value="RCC1/BLIP-II"/>
</dbReference>
<evidence type="ECO:0000313" key="4">
    <source>
        <dbReference type="Proteomes" id="UP000518300"/>
    </source>
</evidence>
<evidence type="ECO:0000313" key="3">
    <source>
        <dbReference type="EMBL" id="NMO16819.1"/>
    </source>
</evidence>
<dbReference type="Gene3D" id="2.60.40.3440">
    <property type="match status" value="2"/>
</dbReference>
<comment type="caution">
    <text evidence="3">The sequence shown here is derived from an EMBL/GenBank/DDBJ whole genome shotgun (WGS) entry which is preliminary data.</text>
</comment>
<sequence length="880" mass="88694">MSDAAATHEDTAVVIPATTLLANDTDADGDSLTVTAVGTATHGAVTLAGGSVTFTPEANFSGTATFEYTVSDGTSTRAATVTVTVHPVQDAPVAVADGASTDEDTLLYIPVATLLANDTDADGAPFVVAAVGTATHGTVTLAGGNVTFIPEADFFGTATFEYTVSDGTGTGTARVTVTVNPVQDAPVAVADTAAVDEDSARILPTATLLANDTDADGDTFVVTEVGAASHGTVTLAGGDVTFIPEADFFGTATFEYTISDGSSTGTARVTVTVNPVQDAPVAVADTASTDEDTLLSIPVATLLANDTDADGVPLVVASVGAATHGTVALANGTVTFRPEANFFGTATFEYTVSDGTSTRAATVTVTVNSVRDAPIAVVDSAFTDEDDELRIPVAALLANDRHGDGDALTVSQVANARNGTVQLEGNIVRFTPAPGFVGAAGFEYQVSDSRGATATAPVALIVRASGSKQVVTGSQFTCAYYPNRSVKCWGANNFGQLGLGHLRNMGDGPDEMGAFLPFVNLGASGMVMSLELGSEFGCALQGGGYIKCWGDNRFGSLGLGDTNNRGDGPGEMGTGMPLVDLGTGRSAKVFAAGGAHTCAILDNDTLKCWGLNAWGQLGLGDHENRGDRPGNIGDWLSPVDLGTGRTARGLAAGGAHTCAILDDGSVKCWGDNQYGQLGLGDTRSRGDDPGEMGDALPPVDLGTGRTAKTLAAGGNYVCAILDDGTVKCWGDNRSGTLGLGDTEARGDDPGEMGDALPLVELGTGRIAMALAAGVSHVCALLDDASVKCWGDNRSGSLGLGDIANRGDAPGEMGDALPPVSLGTGRIATSLTAGTHTCASLDDGGIKCWGANQRGQLGLGDTAQRGAGPGQMGDALPAVEL</sequence>
<feature type="region of interest" description="Disordered" evidence="1">
    <location>
        <begin position="859"/>
        <end position="880"/>
    </location>
</feature>
<evidence type="ECO:0000259" key="2">
    <source>
        <dbReference type="Pfam" id="PF17892"/>
    </source>
</evidence>
<dbReference type="InterPro" id="IPR041690">
    <property type="entry name" value="Cadherin_5"/>
</dbReference>
<feature type="domain" description="Cadherin-like" evidence="2">
    <location>
        <begin position="277"/>
        <end position="368"/>
    </location>
</feature>
<dbReference type="PANTHER" id="PTHR45982">
    <property type="entry name" value="REGULATOR OF CHROMOSOME CONDENSATION"/>
    <property type="match status" value="1"/>
</dbReference>
<dbReference type="GO" id="GO:0005085">
    <property type="term" value="F:guanyl-nucleotide exchange factor activity"/>
    <property type="evidence" value="ECO:0007669"/>
    <property type="project" value="TreeGrafter"/>
</dbReference>
<evidence type="ECO:0000256" key="1">
    <source>
        <dbReference type="SAM" id="MobiDB-lite"/>
    </source>
</evidence>
<dbReference type="PROSITE" id="PS50012">
    <property type="entry name" value="RCC1_3"/>
    <property type="match status" value="5"/>
</dbReference>
<gene>
    <name evidence="3" type="ORF">HG543_18420</name>
</gene>
<dbReference type="PRINTS" id="PR00633">
    <property type="entry name" value="RCCNDNSATION"/>
</dbReference>
<dbReference type="Pfam" id="PF13540">
    <property type="entry name" value="RCC1_2"/>
    <property type="match status" value="6"/>
</dbReference>
<dbReference type="Proteomes" id="UP000518300">
    <property type="component" value="Unassembled WGS sequence"/>
</dbReference>
<dbReference type="InterPro" id="IPR000408">
    <property type="entry name" value="Reg_chr_condens"/>
</dbReference>
<accession>A0A848LCV5</accession>
<dbReference type="InterPro" id="IPR051553">
    <property type="entry name" value="Ran_GTPase-activating"/>
</dbReference>
<dbReference type="PANTHER" id="PTHR45982:SF1">
    <property type="entry name" value="REGULATOR OF CHROMOSOME CONDENSATION"/>
    <property type="match status" value="1"/>
</dbReference>
<dbReference type="Gene3D" id="2.60.40.2810">
    <property type="match status" value="3"/>
</dbReference>
<dbReference type="Gene3D" id="2.130.10.30">
    <property type="entry name" value="Regulator of chromosome condensation 1/beta-lactamase-inhibitor protein II"/>
    <property type="match status" value="2"/>
</dbReference>
<dbReference type="SUPFAM" id="SSF50985">
    <property type="entry name" value="RCC1/BLIP-II"/>
    <property type="match status" value="1"/>
</dbReference>